<keyword evidence="2" id="KW-1185">Reference proteome</keyword>
<evidence type="ECO:0000313" key="1">
    <source>
        <dbReference type="EMBL" id="KAK7499922.1"/>
    </source>
</evidence>
<comment type="caution">
    <text evidence="1">The sequence shown here is derived from an EMBL/GenBank/DDBJ whole genome shotgun (WGS) entry which is preliminary data.</text>
</comment>
<sequence length="160" mass="17608">MLWYTRVRRHQGGGSQQFRTQYINRVSTGPSSELEDSGQQGHNVSTPHFRPPPCVCSWPWTGSGCCPTLGNVSDIVKLCLLRCHLGCSCLGSLIWQSEGLGPKAYRGKLGGSSSFSLLPVLWELRARSDPAVTLTGAQGWAWFLPGDHRQQQGRARERGV</sequence>
<dbReference type="Proteomes" id="UP001519460">
    <property type="component" value="Unassembled WGS sequence"/>
</dbReference>
<organism evidence="1 2">
    <name type="scientific">Batillaria attramentaria</name>
    <dbReference type="NCBI Taxonomy" id="370345"/>
    <lineage>
        <taxon>Eukaryota</taxon>
        <taxon>Metazoa</taxon>
        <taxon>Spiralia</taxon>
        <taxon>Lophotrochozoa</taxon>
        <taxon>Mollusca</taxon>
        <taxon>Gastropoda</taxon>
        <taxon>Caenogastropoda</taxon>
        <taxon>Sorbeoconcha</taxon>
        <taxon>Cerithioidea</taxon>
        <taxon>Batillariidae</taxon>
        <taxon>Batillaria</taxon>
    </lineage>
</organism>
<evidence type="ECO:0000313" key="2">
    <source>
        <dbReference type="Proteomes" id="UP001519460"/>
    </source>
</evidence>
<name>A0ABD0LK48_9CAEN</name>
<dbReference type="EMBL" id="JACVVK020000040">
    <property type="protein sequence ID" value="KAK7499922.1"/>
    <property type="molecule type" value="Genomic_DNA"/>
</dbReference>
<reference evidence="1 2" key="1">
    <citation type="journal article" date="2023" name="Sci. Data">
        <title>Genome assembly of the Korean intertidal mud-creeper Batillaria attramentaria.</title>
        <authorList>
            <person name="Patra A.K."/>
            <person name="Ho P.T."/>
            <person name="Jun S."/>
            <person name="Lee S.J."/>
            <person name="Kim Y."/>
            <person name="Won Y.J."/>
        </authorList>
    </citation>
    <scope>NUCLEOTIDE SEQUENCE [LARGE SCALE GENOMIC DNA]</scope>
    <source>
        <strain evidence="1">Wonlab-2016</strain>
    </source>
</reference>
<dbReference type="AlphaFoldDB" id="A0ABD0LK48"/>
<proteinExistence type="predicted"/>
<accession>A0ABD0LK48</accession>
<gene>
    <name evidence="1" type="ORF">BaRGS_00008770</name>
</gene>
<protein>
    <submittedName>
        <fullName evidence="1">Uncharacterized protein</fullName>
    </submittedName>
</protein>